<dbReference type="RefSeq" id="WP_129876249.1">
    <property type="nucleotide sequence ID" value="NZ_SEWG01000003.1"/>
</dbReference>
<keyword evidence="1" id="KW-0812">Transmembrane</keyword>
<proteinExistence type="predicted"/>
<name>A0A4Q5LM00_9SPHI</name>
<sequence length="110" mass="13098">MLIFLAIHMNYYKIFFTFVLMINNAYLVNDARAWIKRMNQPDEVVRIILDLDSKDAALCYLLYTEYEKDPDYFGRILFDAQGYWIYDGDILTIAEQEQVAKFIVNYVETV</sequence>
<protein>
    <submittedName>
        <fullName evidence="2">Uncharacterized protein</fullName>
    </submittedName>
</protein>
<keyword evidence="1" id="KW-0472">Membrane</keyword>
<evidence type="ECO:0000256" key="1">
    <source>
        <dbReference type="SAM" id="Phobius"/>
    </source>
</evidence>
<dbReference type="EMBL" id="SEWG01000003">
    <property type="protein sequence ID" value="RYU90698.1"/>
    <property type="molecule type" value="Genomic_DNA"/>
</dbReference>
<dbReference type="Proteomes" id="UP000293331">
    <property type="component" value="Unassembled WGS sequence"/>
</dbReference>
<dbReference type="AlphaFoldDB" id="A0A4Q5LM00"/>
<evidence type="ECO:0000313" key="3">
    <source>
        <dbReference type="Proteomes" id="UP000293331"/>
    </source>
</evidence>
<dbReference type="OrthoDB" id="797316at2"/>
<keyword evidence="3" id="KW-1185">Reference proteome</keyword>
<reference evidence="2 3" key="1">
    <citation type="submission" date="2019-02" db="EMBL/GenBank/DDBJ databases">
        <title>Bacterial novel species Mucilaginibacter sp. 17JY9-4 isolated from soil.</title>
        <authorList>
            <person name="Jung H.-Y."/>
        </authorList>
    </citation>
    <scope>NUCLEOTIDE SEQUENCE [LARGE SCALE GENOMIC DNA]</scope>
    <source>
        <strain evidence="2 3">17JY9-4</strain>
    </source>
</reference>
<feature type="transmembrane region" description="Helical" evidence="1">
    <location>
        <begin position="12"/>
        <end position="29"/>
    </location>
</feature>
<keyword evidence="1" id="KW-1133">Transmembrane helix</keyword>
<organism evidence="2 3">
    <name type="scientific">Mucilaginibacter terrigena</name>
    <dbReference type="NCBI Taxonomy" id="2492395"/>
    <lineage>
        <taxon>Bacteria</taxon>
        <taxon>Pseudomonadati</taxon>
        <taxon>Bacteroidota</taxon>
        <taxon>Sphingobacteriia</taxon>
        <taxon>Sphingobacteriales</taxon>
        <taxon>Sphingobacteriaceae</taxon>
        <taxon>Mucilaginibacter</taxon>
    </lineage>
</organism>
<evidence type="ECO:0000313" key="2">
    <source>
        <dbReference type="EMBL" id="RYU90698.1"/>
    </source>
</evidence>
<gene>
    <name evidence="2" type="ORF">EWM62_08610</name>
</gene>
<comment type="caution">
    <text evidence="2">The sequence shown here is derived from an EMBL/GenBank/DDBJ whole genome shotgun (WGS) entry which is preliminary data.</text>
</comment>
<accession>A0A4Q5LM00</accession>